<evidence type="ECO:0000256" key="2">
    <source>
        <dbReference type="ARBA" id="ARBA00022741"/>
    </source>
</evidence>
<sequence length="224" mass="23893">MTEKLVDAYHLAKVYHLPDGETVEVLRDATCSVMPGDRIAVEGPSGSGKSTLLTILGGLVSPSAGEINWPALGKRTDLQPMQIAFVFQSPSLFPPLTVLQNVSLPLLLAGRSTNATARAERLLDVLGLAGLSSKLPEELSGGQAQRVAMARALVVRPKLLIADEPTGQLDTRTAMVLLDVVLDQLAETYSALILATHDGQVSRRMRKRWSMERGRVSTAGEGGG</sequence>
<dbReference type="InterPro" id="IPR027417">
    <property type="entry name" value="P-loop_NTPase"/>
</dbReference>
<dbReference type="SUPFAM" id="SSF52540">
    <property type="entry name" value="P-loop containing nucleoside triphosphate hydrolases"/>
    <property type="match status" value="1"/>
</dbReference>
<dbReference type="GO" id="GO:0005886">
    <property type="term" value="C:plasma membrane"/>
    <property type="evidence" value="ECO:0007669"/>
    <property type="project" value="TreeGrafter"/>
</dbReference>
<keyword evidence="2" id="KW-0547">Nucleotide-binding</keyword>
<name>A0A936YVD5_9HYPH</name>
<dbReference type="InterPro" id="IPR015854">
    <property type="entry name" value="ABC_transpr_LolD-like"/>
</dbReference>
<evidence type="ECO:0000256" key="1">
    <source>
        <dbReference type="ARBA" id="ARBA00005417"/>
    </source>
</evidence>
<dbReference type="Pfam" id="PF00005">
    <property type="entry name" value="ABC_tran"/>
    <property type="match status" value="1"/>
</dbReference>
<organism evidence="6 7">
    <name type="scientific">Rhizobium setariae</name>
    <dbReference type="NCBI Taxonomy" id="2801340"/>
    <lineage>
        <taxon>Bacteria</taxon>
        <taxon>Pseudomonadati</taxon>
        <taxon>Pseudomonadota</taxon>
        <taxon>Alphaproteobacteria</taxon>
        <taxon>Hyphomicrobiales</taxon>
        <taxon>Rhizobiaceae</taxon>
        <taxon>Rhizobium/Agrobacterium group</taxon>
        <taxon>Rhizobium</taxon>
    </lineage>
</organism>
<protein>
    <submittedName>
        <fullName evidence="6">ATP-binding cassette domain-containing protein</fullName>
    </submittedName>
</protein>
<dbReference type="Proteomes" id="UP000633219">
    <property type="component" value="Unassembled WGS sequence"/>
</dbReference>
<dbReference type="GO" id="GO:0022857">
    <property type="term" value="F:transmembrane transporter activity"/>
    <property type="evidence" value="ECO:0007669"/>
    <property type="project" value="TreeGrafter"/>
</dbReference>
<comment type="caution">
    <text evidence="6">The sequence shown here is derived from an EMBL/GenBank/DDBJ whole genome shotgun (WGS) entry which is preliminary data.</text>
</comment>
<reference evidence="6" key="1">
    <citation type="submission" date="2021-01" db="EMBL/GenBank/DDBJ databases">
        <title>Rhizobium sp. strain KVB221 16S ribosomal RNA gene Genome sequencing and assembly.</title>
        <authorList>
            <person name="Kang M."/>
        </authorList>
    </citation>
    <scope>NUCLEOTIDE SEQUENCE</scope>
    <source>
        <strain evidence="6">KVB221</strain>
    </source>
</reference>
<gene>
    <name evidence="6" type="ORF">JJB09_18295</name>
</gene>
<dbReference type="EMBL" id="JAEQNC010000010">
    <property type="protein sequence ID" value="MBL0373977.1"/>
    <property type="molecule type" value="Genomic_DNA"/>
</dbReference>
<dbReference type="PANTHER" id="PTHR24220:SF689">
    <property type="entry name" value="LIPOPROTEIN-RELEASING SYSTEM ATP-BINDING PROTEIN LOLD"/>
    <property type="match status" value="1"/>
</dbReference>
<dbReference type="InterPro" id="IPR003439">
    <property type="entry name" value="ABC_transporter-like_ATP-bd"/>
</dbReference>
<dbReference type="Gene3D" id="3.40.50.300">
    <property type="entry name" value="P-loop containing nucleotide triphosphate hydrolases"/>
    <property type="match status" value="1"/>
</dbReference>
<evidence type="ECO:0000259" key="5">
    <source>
        <dbReference type="PROSITE" id="PS50893"/>
    </source>
</evidence>
<dbReference type="PROSITE" id="PS00211">
    <property type="entry name" value="ABC_TRANSPORTER_1"/>
    <property type="match status" value="1"/>
</dbReference>
<comment type="similarity">
    <text evidence="1">Belongs to the ABC transporter superfamily.</text>
</comment>
<dbReference type="PROSITE" id="PS50893">
    <property type="entry name" value="ABC_TRANSPORTER_2"/>
    <property type="match status" value="1"/>
</dbReference>
<dbReference type="GO" id="GO:0005524">
    <property type="term" value="F:ATP binding"/>
    <property type="evidence" value="ECO:0007669"/>
    <property type="project" value="UniProtKB-KW"/>
</dbReference>
<feature type="domain" description="ABC transporter" evidence="5">
    <location>
        <begin position="9"/>
        <end position="223"/>
    </location>
</feature>
<evidence type="ECO:0000256" key="3">
    <source>
        <dbReference type="ARBA" id="ARBA00022840"/>
    </source>
</evidence>
<keyword evidence="4" id="KW-1278">Translocase</keyword>
<dbReference type="InterPro" id="IPR017871">
    <property type="entry name" value="ABC_transporter-like_CS"/>
</dbReference>
<proteinExistence type="inferred from homology"/>
<keyword evidence="3 6" id="KW-0067">ATP-binding</keyword>
<accession>A0A936YVD5</accession>
<keyword evidence="7" id="KW-1185">Reference proteome</keyword>
<evidence type="ECO:0000313" key="7">
    <source>
        <dbReference type="Proteomes" id="UP000633219"/>
    </source>
</evidence>
<dbReference type="SMART" id="SM00382">
    <property type="entry name" value="AAA"/>
    <property type="match status" value="1"/>
</dbReference>
<dbReference type="InterPro" id="IPR003593">
    <property type="entry name" value="AAA+_ATPase"/>
</dbReference>
<evidence type="ECO:0000313" key="6">
    <source>
        <dbReference type="EMBL" id="MBL0373977.1"/>
    </source>
</evidence>
<dbReference type="PANTHER" id="PTHR24220">
    <property type="entry name" value="IMPORT ATP-BINDING PROTEIN"/>
    <property type="match status" value="1"/>
</dbReference>
<dbReference type="AlphaFoldDB" id="A0A936YVD5"/>
<dbReference type="RefSeq" id="WP_201661448.1">
    <property type="nucleotide sequence ID" value="NZ_JAEQNC010000010.1"/>
</dbReference>
<dbReference type="GO" id="GO:0016887">
    <property type="term" value="F:ATP hydrolysis activity"/>
    <property type="evidence" value="ECO:0007669"/>
    <property type="project" value="InterPro"/>
</dbReference>
<evidence type="ECO:0000256" key="4">
    <source>
        <dbReference type="ARBA" id="ARBA00022967"/>
    </source>
</evidence>